<dbReference type="EMBL" id="CP036267">
    <property type="protein sequence ID" value="QDT33844.1"/>
    <property type="molecule type" value="Genomic_DNA"/>
</dbReference>
<dbReference type="KEGG" id="tpol:Mal48_31000"/>
<keyword evidence="2" id="KW-1185">Reference proteome</keyword>
<accession>A0A517QQE5</accession>
<evidence type="ECO:0000313" key="2">
    <source>
        <dbReference type="Proteomes" id="UP000315724"/>
    </source>
</evidence>
<sequence>MSWFSRKVNLTLVDDATGAVFASSMMPPSDLPDSFQVDTTLHLGGDDWSVILAEPETKAEFTKSGKLTLRLRKVEMMAPEAISFSQLDISERFDDNENLGADEWITTRALNATIDNPEASGLPPLDADPEEVYRVASTLSELRESIPIEGDGVYCPICHVANIDIGKLRSPCPKCGRGLLKFGWT</sequence>
<name>A0A517QQE5_9PLAN</name>
<protein>
    <submittedName>
        <fullName evidence="1">Uncharacterized protein</fullName>
    </submittedName>
</protein>
<dbReference type="AlphaFoldDB" id="A0A517QQE5"/>
<dbReference type="RefSeq" id="WP_145200805.1">
    <property type="nucleotide sequence ID" value="NZ_CP036267.1"/>
</dbReference>
<evidence type="ECO:0000313" key="1">
    <source>
        <dbReference type="EMBL" id="QDT33844.1"/>
    </source>
</evidence>
<dbReference type="OrthoDB" id="5498775at2"/>
<reference evidence="1 2" key="1">
    <citation type="submission" date="2019-02" db="EMBL/GenBank/DDBJ databases">
        <title>Deep-cultivation of Planctomycetes and their phenomic and genomic characterization uncovers novel biology.</title>
        <authorList>
            <person name="Wiegand S."/>
            <person name="Jogler M."/>
            <person name="Boedeker C."/>
            <person name="Pinto D."/>
            <person name="Vollmers J."/>
            <person name="Rivas-Marin E."/>
            <person name="Kohn T."/>
            <person name="Peeters S.H."/>
            <person name="Heuer A."/>
            <person name="Rast P."/>
            <person name="Oberbeckmann S."/>
            <person name="Bunk B."/>
            <person name="Jeske O."/>
            <person name="Meyerdierks A."/>
            <person name="Storesund J.E."/>
            <person name="Kallscheuer N."/>
            <person name="Luecker S."/>
            <person name="Lage O.M."/>
            <person name="Pohl T."/>
            <person name="Merkel B.J."/>
            <person name="Hornburger P."/>
            <person name="Mueller R.-W."/>
            <person name="Bruemmer F."/>
            <person name="Labrenz M."/>
            <person name="Spormann A.M."/>
            <person name="Op den Camp H."/>
            <person name="Overmann J."/>
            <person name="Amann R."/>
            <person name="Jetten M.S.M."/>
            <person name="Mascher T."/>
            <person name="Medema M.H."/>
            <person name="Devos D.P."/>
            <person name="Kaster A.-K."/>
            <person name="Ovreas L."/>
            <person name="Rohde M."/>
            <person name="Galperin M.Y."/>
            <person name="Jogler C."/>
        </authorList>
    </citation>
    <scope>NUCLEOTIDE SEQUENCE [LARGE SCALE GENOMIC DNA]</scope>
    <source>
        <strain evidence="1 2">Mal48</strain>
    </source>
</reference>
<proteinExistence type="predicted"/>
<gene>
    <name evidence="1" type="ORF">Mal48_31000</name>
</gene>
<organism evidence="1 2">
    <name type="scientific">Thalassoglobus polymorphus</name>
    <dbReference type="NCBI Taxonomy" id="2527994"/>
    <lineage>
        <taxon>Bacteria</taxon>
        <taxon>Pseudomonadati</taxon>
        <taxon>Planctomycetota</taxon>
        <taxon>Planctomycetia</taxon>
        <taxon>Planctomycetales</taxon>
        <taxon>Planctomycetaceae</taxon>
        <taxon>Thalassoglobus</taxon>
    </lineage>
</organism>
<dbReference type="Proteomes" id="UP000315724">
    <property type="component" value="Chromosome"/>
</dbReference>